<dbReference type="AlphaFoldDB" id="A0A3B0YPP2"/>
<dbReference type="Pfam" id="PF00753">
    <property type="entry name" value="Lactamase_B"/>
    <property type="match status" value="1"/>
</dbReference>
<feature type="domain" description="Metallo-beta-lactamase" evidence="1">
    <location>
        <begin position="336"/>
        <end position="521"/>
    </location>
</feature>
<organism evidence="2">
    <name type="scientific">hydrothermal vent metagenome</name>
    <dbReference type="NCBI Taxonomy" id="652676"/>
    <lineage>
        <taxon>unclassified sequences</taxon>
        <taxon>metagenomes</taxon>
        <taxon>ecological metagenomes</taxon>
    </lineage>
</organism>
<dbReference type="Gene3D" id="3.60.15.10">
    <property type="entry name" value="Ribonuclease Z/Hydroxyacylglutathione hydrolase-like"/>
    <property type="match status" value="1"/>
</dbReference>
<sequence length="540" mass="61109">MKYLKSIIFIGLCLVQFNALAHSEISGDLNHEKHKAEKLLWHMANAIGGKHRLLSIYSERIVSHGSRFEPEQAAGPGHAPVPVANYTQVHRRDFTTDRFRIEWENDILYPWTIARTHAEIINGKFGAVFGFDTFIPPAPEFSPMFSTRMAMRIKQHLMSSPAYLIHHAFANRQGLRYEGKVNFKGRKNFVISMIGLHERIKVYIDAHTHLPSKTETLEDDPVYGDTLLEVLFEDWRRVEYIKAPFHVRFRFNDAIINNEIRTEISFNEPLQDELFEVPETLTKPFEPEQFAWGDRSSQMFARMLAMGVPIDFDQSNPQTAQLFPVSDNVFHIVGGTHNSLIVEMENYLIVIDPVLYSQRSNTIIGMAAQIWPEKPIRYVVATHFHNDHIGGIRSYAAIGATLVVADSAKHNLSAILQAPHTVYPDSLAINPRKTTIETIPYQGELELTDGSNSVRIISVPNVHSEDILVAYLPNQATVFMSDVYNPGLPIPLPAQFDNWAINFYDAIIPLGLTIEQFAGGHGLPGPTPFQLFEDTVNASR</sequence>
<accession>A0A3B0YPP2</accession>
<dbReference type="SUPFAM" id="SSF56281">
    <property type="entry name" value="Metallo-hydrolase/oxidoreductase"/>
    <property type="match status" value="1"/>
</dbReference>
<reference evidence="2" key="1">
    <citation type="submission" date="2018-06" db="EMBL/GenBank/DDBJ databases">
        <authorList>
            <person name="Zhirakovskaya E."/>
        </authorList>
    </citation>
    <scope>NUCLEOTIDE SEQUENCE</scope>
</reference>
<dbReference type="InterPro" id="IPR050855">
    <property type="entry name" value="NDM-1-like"/>
</dbReference>
<proteinExistence type="predicted"/>
<dbReference type="PANTHER" id="PTHR42951:SF20">
    <property type="entry name" value="BETA LACTAMASE"/>
    <property type="match status" value="1"/>
</dbReference>
<dbReference type="EMBL" id="UOFK01000114">
    <property type="protein sequence ID" value="VAW77232.1"/>
    <property type="molecule type" value="Genomic_DNA"/>
</dbReference>
<gene>
    <name evidence="2" type="ORF">MNBD_GAMMA13-109</name>
</gene>
<dbReference type="PANTHER" id="PTHR42951">
    <property type="entry name" value="METALLO-BETA-LACTAMASE DOMAIN-CONTAINING"/>
    <property type="match status" value="1"/>
</dbReference>
<evidence type="ECO:0000313" key="2">
    <source>
        <dbReference type="EMBL" id="VAW77232.1"/>
    </source>
</evidence>
<dbReference type="InterPro" id="IPR001279">
    <property type="entry name" value="Metallo-B-lactamas"/>
</dbReference>
<protein>
    <recommendedName>
        <fullName evidence="1">Metallo-beta-lactamase domain-containing protein</fullName>
    </recommendedName>
</protein>
<dbReference type="InterPro" id="IPR036866">
    <property type="entry name" value="RibonucZ/Hydroxyglut_hydro"/>
</dbReference>
<dbReference type="SMART" id="SM00849">
    <property type="entry name" value="Lactamase_B"/>
    <property type="match status" value="1"/>
</dbReference>
<name>A0A3B0YPP2_9ZZZZ</name>
<evidence type="ECO:0000259" key="1">
    <source>
        <dbReference type="SMART" id="SM00849"/>
    </source>
</evidence>